<dbReference type="EMBL" id="PJQL01003051">
    <property type="protein sequence ID" value="RCH82341.1"/>
    <property type="molecule type" value="Genomic_DNA"/>
</dbReference>
<comment type="caution">
    <text evidence="5">The sequence shown here is derived from an EMBL/GenBank/DDBJ whole genome shotgun (WGS) entry which is preliminary data.</text>
</comment>
<dbReference type="Proteomes" id="UP000252139">
    <property type="component" value="Unassembled WGS sequence"/>
</dbReference>
<proteinExistence type="inferred from homology"/>
<evidence type="ECO:0000256" key="2">
    <source>
        <dbReference type="SAM" id="MobiDB-lite"/>
    </source>
</evidence>
<accession>A0A367IXX9</accession>
<evidence type="ECO:0000256" key="1">
    <source>
        <dbReference type="ARBA" id="ARBA00006588"/>
    </source>
</evidence>
<dbReference type="Pfam" id="PF07000">
    <property type="entry name" value="DUF1308"/>
    <property type="match status" value="1"/>
</dbReference>
<reference evidence="5 6" key="1">
    <citation type="journal article" date="2018" name="G3 (Bethesda)">
        <title>Phylogenetic and Phylogenomic Definition of Rhizopus Species.</title>
        <authorList>
            <person name="Gryganskyi A.P."/>
            <person name="Golan J."/>
            <person name="Dolatabadi S."/>
            <person name="Mondo S."/>
            <person name="Robb S."/>
            <person name="Idnurm A."/>
            <person name="Muszewska A."/>
            <person name="Steczkiewicz K."/>
            <person name="Masonjones S."/>
            <person name="Liao H.L."/>
            <person name="Gajdeczka M.T."/>
            <person name="Anike F."/>
            <person name="Vuek A."/>
            <person name="Anishchenko I.M."/>
            <person name="Voigt K."/>
            <person name="de Hoog G.S."/>
            <person name="Smith M.E."/>
            <person name="Heitman J."/>
            <person name="Vilgalys R."/>
            <person name="Stajich J.E."/>
        </authorList>
    </citation>
    <scope>NUCLEOTIDE SEQUENCE [LARGE SCALE GENOMIC DNA]</scope>
    <source>
        <strain evidence="5 6">CBS 357.93</strain>
    </source>
</reference>
<feature type="compositionally biased region" description="Acidic residues" evidence="2">
    <location>
        <begin position="152"/>
        <end position="168"/>
    </location>
</feature>
<dbReference type="InterPro" id="IPR041076">
    <property type="entry name" value="DUF5614"/>
</dbReference>
<feature type="domain" description="DUF1308" evidence="3">
    <location>
        <begin position="263"/>
        <end position="350"/>
    </location>
</feature>
<protein>
    <recommendedName>
        <fullName evidence="7">DUF1308 domain-containing protein</fullName>
    </recommendedName>
</protein>
<dbReference type="AlphaFoldDB" id="A0A367IXX9"/>
<evidence type="ECO:0000259" key="3">
    <source>
        <dbReference type="Pfam" id="PF07000"/>
    </source>
</evidence>
<dbReference type="OrthoDB" id="441890at2759"/>
<feature type="domain" description="DUF5614" evidence="4">
    <location>
        <begin position="32"/>
        <end position="146"/>
    </location>
</feature>
<dbReference type="InterPro" id="IPR010733">
    <property type="entry name" value="DUF1308"/>
</dbReference>
<evidence type="ECO:0000259" key="4">
    <source>
        <dbReference type="Pfam" id="PF18474"/>
    </source>
</evidence>
<evidence type="ECO:0000313" key="5">
    <source>
        <dbReference type="EMBL" id="RCH82341.1"/>
    </source>
</evidence>
<name>A0A367IXX9_RHIAZ</name>
<gene>
    <name evidence="5" type="ORF">CU097_001809</name>
</gene>
<evidence type="ECO:0000313" key="6">
    <source>
        <dbReference type="Proteomes" id="UP000252139"/>
    </source>
</evidence>
<organism evidence="5 6">
    <name type="scientific">Rhizopus azygosporus</name>
    <name type="common">Rhizopus microsporus var. azygosporus</name>
    <dbReference type="NCBI Taxonomy" id="86630"/>
    <lineage>
        <taxon>Eukaryota</taxon>
        <taxon>Fungi</taxon>
        <taxon>Fungi incertae sedis</taxon>
        <taxon>Mucoromycota</taxon>
        <taxon>Mucoromycotina</taxon>
        <taxon>Mucoromycetes</taxon>
        <taxon>Mucorales</taxon>
        <taxon>Mucorineae</taxon>
        <taxon>Rhizopodaceae</taxon>
        <taxon>Rhizopus</taxon>
    </lineage>
</organism>
<evidence type="ECO:0008006" key="7">
    <source>
        <dbReference type="Google" id="ProtNLM"/>
    </source>
</evidence>
<dbReference type="PANTHER" id="PTHR13379:SF0">
    <property type="entry name" value="UPF0415 PROTEIN C7ORF25"/>
    <property type="match status" value="1"/>
</dbReference>
<dbReference type="PANTHER" id="PTHR13379">
    <property type="entry name" value="UNCHARACTERIZED DUF1308"/>
    <property type="match status" value="1"/>
</dbReference>
<dbReference type="Pfam" id="PF18474">
    <property type="entry name" value="DUF5614"/>
    <property type="match status" value="1"/>
</dbReference>
<feature type="region of interest" description="Disordered" evidence="2">
    <location>
        <begin position="152"/>
        <end position="172"/>
    </location>
</feature>
<comment type="similarity">
    <text evidence="1">Belongs to the UPF0415 family.</text>
</comment>
<sequence length="460" mass="52772">MSNSQDESLISAIKTLHDRYSFILEKCQQWNKQSPILGLYRYTNSLLAEKHFIEKLLQEPTLIKKEHVQSTNLGYLEPVYEALESIECKNEVMKIIGVPLPNQDMWLSQVALIKRKSIKVDIIAQNGLVWVKVIARNAKAFRHEVMGLEQKEEDNDYCSDDDDDDDDIKEPSASDFDSLPIFNKARDYLMAARAYHVHYHTPVVVFAFMRIRPQEDVFVQRIMDRLTEMGIIVHLQTPDNDLQGAYMPLLKGIDVTNLSTEKLNLDVSSIFALISELSHHPCSPDDISAIPIKVQAEREASVRCLPQLKRIVEGKELYMVQTAYDRLKSIIDIVGGPNEIARFQYLFRHSLGHPETPFDQDLWSMLPSLEVHVIQDAPSTEFFQLLEPPPQKSKLNNGRKIRTRFSEFHAIVFGSGHYYQMTTLTAIQWMEKALTDAGVLGTFIICHEPRSLAEQKMVKK</sequence>
<keyword evidence="6" id="KW-1185">Reference proteome</keyword>